<evidence type="ECO:0000256" key="2">
    <source>
        <dbReference type="ARBA" id="ARBA00023267"/>
    </source>
</evidence>
<comment type="caution">
    <text evidence="6">The sequence shown here is derived from an EMBL/GenBank/DDBJ whole genome shotgun (WGS) entry which is preliminary data.</text>
</comment>
<evidence type="ECO:0000313" key="6">
    <source>
        <dbReference type="EMBL" id="TDQ16466.1"/>
    </source>
</evidence>
<dbReference type="Gene3D" id="3.30.930.10">
    <property type="entry name" value="Bira Bifunctional Protein, Domain 2"/>
    <property type="match status" value="1"/>
</dbReference>
<dbReference type="Pfam" id="PF02237">
    <property type="entry name" value="BPL_C"/>
    <property type="match status" value="1"/>
</dbReference>
<reference evidence="6 7" key="1">
    <citation type="submission" date="2019-03" db="EMBL/GenBank/DDBJ databases">
        <title>Genomic Encyclopedia of Type Strains, Phase III (KMG-III): the genomes of soil and plant-associated and newly described type strains.</title>
        <authorList>
            <person name="Whitman W."/>
        </authorList>
    </citation>
    <scope>NUCLEOTIDE SEQUENCE [LARGE SCALE GENOMIC DNA]</scope>
    <source>
        <strain evidence="6 7">CECT 8446</strain>
    </source>
</reference>
<protein>
    <recommendedName>
        <fullName evidence="3">biotin--[biotin carboxyl-carrier protein] ligase</fullName>
        <ecNumber evidence="3">6.3.4.15</ecNumber>
    </recommendedName>
</protein>
<comment type="catalytic activity">
    <reaction evidence="4">
        <text>biotin + L-lysyl-[protein] + ATP = N(6)-biotinyl-L-lysyl-[protein] + AMP + diphosphate + H(+)</text>
        <dbReference type="Rhea" id="RHEA:11756"/>
        <dbReference type="Rhea" id="RHEA-COMP:9752"/>
        <dbReference type="Rhea" id="RHEA-COMP:10505"/>
        <dbReference type="ChEBI" id="CHEBI:15378"/>
        <dbReference type="ChEBI" id="CHEBI:29969"/>
        <dbReference type="ChEBI" id="CHEBI:30616"/>
        <dbReference type="ChEBI" id="CHEBI:33019"/>
        <dbReference type="ChEBI" id="CHEBI:57586"/>
        <dbReference type="ChEBI" id="CHEBI:83144"/>
        <dbReference type="ChEBI" id="CHEBI:456215"/>
        <dbReference type="EC" id="6.3.4.15"/>
    </reaction>
</comment>
<keyword evidence="1 6" id="KW-0436">Ligase</keyword>
<dbReference type="EMBL" id="SNYF01000007">
    <property type="protein sequence ID" value="TDQ16466.1"/>
    <property type="molecule type" value="Genomic_DNA"/>
</dbReference>
<dbReference type="Proteomes" id="UP000294535">
    <property type="component" value="Unassembled WGS sequence"/>
</dbReference>
<feature type="domain" description="BPL/LPL catalytic" evidence="5">
    <location>
        <begin position="1"/>
        <end position="188"/>
    </location>
</feature>
<keyword evidence="2" id="KW-0092">Biotin</keyword>
<dbReference type="InterPro" id="IPR003142">
    <property type="entry name" value="BPL_C"/>
</dbReference>
<dbReference type="Gene3D" id="2.30.30.100">
    <property type="match status" value="1"/>
</dbReference>
<evidence type="ECO:0000256" key="1">
    <source>
        <dbReference type="ARBA" id="ARBA00022598"/>
    </source>
</evidence>
<dbReference type="RefSeq" id="WP_133556433.1">
    <property type="nucleotide sequence ID" value="NZ_SNYF01000007.1"/>
</dbReference>
<dbReference type="EC" id="6.3.4.15" evidence="3"/>
<sequence length="254" mass="28968">MYKILANTIFLGKDVLFLPECHSTNDEALSKIRFGQAIEGSIVITDHQTKGKGQRGNTWETQEGKNLTFSLILRPNFLDISEQFYLNMMVSNSILKLFQEYLPYLKVKWPNDLIVEKTGKIGGILIENTFGASGWEYAVVGIGLNINQIDFGTSTATSLARLTGNQFDLQELFRMLIVSIEQGYIQLKKGKHQEIRKEYLRHLYLKDQWAEFSKGENQFQGKIVDITEDGKLIIALENGEKEIFGLKEITFPSF</sequence>
<dbReference type="AlphaFoldDB" id="A0A4R6T3B2"/>
<proteinExistence type="predicted"/>
<dbReference type="GO" id="GO:0004077">
    <property type="term" value="F:biotin--[biotin carboxyl-carrier protein] ligase activity"/>
    <property type="evidence" value="ECO:0007669"/>
    <property type="project" value="UniProtKB-EC"/>
</dbReference>
<dbReference type="PANTHER" id="PTHR12835:SF5">
    <property type="entry name" value="BIOTIN--PROTEIN LIGASE"/>
    <property type="match status" value="1"/>
</dbReference>
<keyword evidence="7" id="KW-1185">Reference proteome</keyword>
<evidence type="ECO:0000259" key="5">
    <source>
        <dbReference type="PROSITE" id="PS51733"/>
    </source>
</evidence>
<dbReference type="SUPFAM" id="SSF55681">
    <property type="entry name" value="Class II aaRS and biotin synthetases"/>
    <property type="match status" value="1"/>
</dbReference>
<accession>A0A4R6T3B2</accession>
<name>A0A4R6T3B2_9BACT</name>
<dbReference type="CDD" id="cd16442">
    <property type="entry name" value="BPL"/>
    <property type="match status" value="1"/>
</dbReference>
<dbReference type="PROSITE" id="PS51733">
    <property type="entry name" value="BPL_LPL_CATALYTIC"/>
    <property type="match status" value="1"/>
</dbReference>
<dbReference type="InterPro" id="IPR004143">
    <property type="entry name" value="BPL_LPL_catalytic"/>
</dbReference>
<dbReference type="GO" id="GO:0005737">
    <property type="term" value="C:cytoplasm"/>
    <property type="evidence" value="ECO:0007669"/>
    <property type="project" value="TreeGrafter"/>
</dbReference>
<dbReference type="PANTHER" id="PTHR12835">
    <property type="entry name" value="BIOTIN PROTEIN LIGASE"/>
    <property type="match status" value="1"/>
</dbReference>
<dbReference type="Pfam" id="PF03099">
    <property type="entry name" value="BPL_LplA_LipB"/>
    <property type="match status" value="1"/>
</dbReference>
<dbReference type="NCBIfam" id="TIGR00121">
    <property type="entry name" value="birA_ligase"/>
    <property type="match status" value="1"/>
</dbReference>
<dbReference type="InterPro" id="IPR045864">
    <property type="entry name" value="aa-tRNA-synth_II/BPL/LPL"/>
</dbReference>
<evidence type="ECO:0000313" key="7">
    <source>
        <dbReference type="Proteomes" id="UP000294535"/>
    </source>
</evidence>
<organism evidence="6 7">
    <name type="scientific">Algoriphagus boseongensis</name>
    <dbReference type="NCBI Taxonomy" id="1442587"/>
    <lineage>
        <taxon>Bacteria</taxon>
        <taxon>Pseudomonadati</taxon>
        <taxon>Bacteroidota</taxon>
        <taxon>Cytophagia</taxon>
        <taxon>Cytophagales</taxon>
        <taxon>Cyclobacteriaceae</taxon>
        <taxon>Algoriphagus</taxon>
    </lineage>
</organism>
<gene>
    <name evidence="6" type="ORF">DFQ04_2584</name>
</gene>
<evidence type="ECO:0000256" key="4">
    <source>
        <dbReference type="ARBA" id="ARBA00047846"/>
    </source>
</evidence>
<dbReference type="OrthoDB" id="9807064at2"/>
<evidence type="ECO:0000256" key="3">
    <source>
        <dbReference type="ARBA" id="ARBA00024227"/>
    </source>
</evidence>
<dbReference type="InterPro" id="IPR004408">
    <property type="entry name" value="Biotin_CoA_COase_ligase"/>
</dbReference>